<proteinExistence type="predicted"/>
<name>A0A2T8IAW1_9POAL</name>
<evidence type="ECO:0000313" key="1">
    <source>
        <dbReference type="EMBL" id="PVH34799.1"/>
    </source>
</evidence>
<dbReference type="EMBL" id="CM008052">
    <property type="protein sequence ID" value="PVH34799.1"/>
    <property type="molecule type" value="Genomic_DNA"/>
</dbReference>
<accession>A0A2T8IAW1</accession>
<gene>
    <name evidence="1" type="ORF">PAHAL_7G034300</name>
</gene>
<sequence>MIIKRNEICKMKKSLEFQRSFRSLRTWGFYGVFRVRTCAESLHISGVSGGGVQSLRRILRPTANFGGRGINTPSPPPH</sequence>
<dbReference type="Proteomes" id="UP000243499">
    <property type="component" value="Chromosome 7"/>
</dbReference>
<protein>
    <submittedName>
        <fullName evidence="1">Uncharacterized protein</fullName>
    </submittedName>
</protein>
<dbReference type="Gramene" id="PVH34799">
    <property type="protein sequence ID" value="PVH34799"/>
    <property type="gene ID" value="PAHAL_7G034300"/>
</dbReference>
<dbReference type="AlphaFoldDB" id="A0A2T8IAW1"/>
<organism evidence="1">
    <name type="scientific">Panicum hallii</name>
    <dbReference type="NCBI Taxonomy" id="206008"/>
    <lineage>
        <taxon>Eukaryota</taxon>
        <taxon>Viridiplantae</taxon>
        <taxon>Streptophyta</taxon>
        <taxon>Embryophyta</taxon>
        <taxon>Tracheophyta</taxon>
        <taxon>Spermatophyta</taxon>
        <taxon>Magnoliopsida</taxon>
        <taxon>Liliopsida</taxon>
        <taxon>Poales</taxon>
        <taxon>Poaceae</taxon>
        <taxon>PACMAD clade</taxon>
        <taxon>Panicoideae</taxon>
        <taxon>Panicodae</taxon>
        <taxon>Paniceae</taxon>
        <taxon>Panicinae</taxon>
        <taxon>Panicum</taxon>
        <taxon>Panicum sect. Panicum</taxon>
    </lineage>
</organism>
<reference evidence="1" key="1">
    <citation type="submission" date="2018-04" db="EMBL/GenBank/DDBJ databases">
        <title>WGS assembly of Panicum hallii.</title>
        <authorList>
            <person name="Lovell J."/>
            <person name="Jenkins J."/>
            <person name="Lowry D."/>
            <person name="Mamidi S."/>
            <person name="Sreedasyam A."/>
            <person name="Weng X."/>
            <person name="Barry K."/>
            <person name="Bonette J."/>
            <person name="Campitelli B."/>
            <person name="Daum C."/>
            <person name="Gordon S."/>
            <person name="Gould B."/>
            <person name="Lipzen A."/>
            <person name="Macqueen A."/>
            <person name="Palacio-Mejia J."/>
            <person name="Plott C."/>
            <person name="Shakirov E."/>
            <person name="Shu S."/>
            <person name="Yoshinaga Y."/>
            <person name="Zane M."/>
            <person name="Rokhsar D."/>
            <person name="Grimwood J."/>
            <person name="Schmutz J."/>
            <person name="Juenger T."/>
        </authorList>
    </citation>
    <scope>NUCLEOTIDE SEQUENCE [LARGE SCALE GENOMIC DNA]</scope>
    <source>
        <strain evidence="1">FIL2</strain>
    </source>
</reference>